<dbReference type="GO" id="GO:0022857">
    <property type="term" value="F:transmembrane transporter activity"/>
    <property type="evidence" value="ECO:0007669"/>
    <property type="project" value="InterPro"/>
</dbReference>
<dbReference type="InterPro" id="IPR020846">
    <property type="entry name" value="MFS_dom"/>
</dbReference>
<dbReference type="SUPFAM" id="SSF103473">
    <property type="entry name" value="MFS general substrate transporter"/>
    <property type="match status" value="1"/>
</dbReference>
<feature type="domain" description="Major facilitator superfamily (MFS) profile" evidence="6">
    <location>
        <begin position="22"/>
        <end position="92"/>
    </location>
</feature>
<feature type="non-terminal residue" evidence="7">
    <location>
        <position position="1"/>
    </location>
</feature>
<evidence type="ECO:0000256" key="5">
    <source>
        <dbReference type="SAM" id="Phobius"/>
    </source>
</evidence>
<feature type="transmembrane region" description="Helical" evidence="5">
    <location>
        <begin position="20"/>
        <end position="51"/>
    </location>
</feature>
<dbReference type="OrthoDB" id="433512at2759"/>
<dbReference type="PROSITE" id="PS50850">
    <property type="entry name" value="MFS"/>
    <property type="match status" value="1"/>
</dbReference>
<accession>A0A397UEC7</accession>
<dbReference type="Pfam" id="PF00083">
    <property type="entry name" value="Sugar_tr"/>
    <property type="match status" value="1"/>
</dbReference>
<evidence type="ECO:0000256" key="2">
    <source>
        <dbReference type="ARBA" id="ARBA00022692"/>
    </source>
</evidence>
<comment type="subcellular location">
    <subcellularLocation>
        <location evidence="1">Membrane</location>
        <topology evidence="1">Multi-pass membrane protein</topology>
    </subcellularLocation>
</comment>
<feature type="transmembrane region" description="Helical" evidence="5">
    <location>
        <begin position="63"/>
        <end position="87"/>
    </location>
</feature>
<organism evidence="7 8">
    <name type="scientific">Gigaspora rosea</name>
    <dbReference type="NCBI Taxonomy" id="44941"/>
    <lineage>
        <taxon>Eukaryota</taxon>
        <taxon>Fungi</taxon>
        <taxon>Fungi incertae sedis</taxon>
        <taxon>Mucoromycota</taxon>
        <taxon>Glomeromycotina</taxon>
        <taxon>Glomeromycetes</taxon>
        <taxon>Diversisporales</taxon>
        <taxon>Gigasporaceae</taxon>
        <taxon>Gigaspora</taxon>
    </lineage>
</organism>
<keyword evidence="3 5" id="KW-1133">Transmembrane helix</keyword>
<evidence type="ECO:0000256" key="3">
    <source>
        <dbReference type="ARBA" id="ARBA00022989"/>
    </source>
</evidence>
<dbReference type="EMBL" id="QKWP01001707">
    <property type="protein sequence ID" value="RIB07149.1"/>
    <property type="molecule type" value="Genomic_DNA"/>
</dbReference>
<keyword evidence="2 5" id="KW-0812">Transmembrane</keyword>
<reference evidence="7 8" key="1">
    <citation type="submission" date="2018-06" db="EMBL/GenBank/DDBJ databases">
        <title>Comparative genomics reveals the genomic features of Rhizophagus irregularis, R. cerebriforme, R. diaphanum and Gigaspora rosea, and their symbiotic lifestyle signature.</title>
        <authorList>
            <person name="Morin E."/>
            <person name="San Clemente H."/>
            <person name="Chen E.C.H."/>
            <person name="De La Providencia I."/>
            <person name="Hainaut M."/>
            <person name="Kuo A."/>
            <person name="Kohler A."/>
            <person name="Murat C."/>
            <person name="Tang N."/>
            <person name="Roy S."/>
            <person name="Loubradou J."/>
            <person name="Henrissat B."/>
            <person name="Grigoriev I.V."/>
            <person name="Corradi N."/>
            <person name="Roux C."/>
            <person name="Martin F.M."/>
        </authorList>
    </citation>
    <scope>NUCLEOTIDE SEQUENCE [LARGE SCALE GENOMIC DNA]</scope>
    <source>
        <strain evidence="7 8">DAOM 194757</strain>
    </source>
</reference>
<feature type="non-terminal residue" evidence="7">
    <location>
        <position position="92"/>
    </location>
</feature>
<name>A0A397UEC7_9GLOM</name>
<keyword evidence="4 5" id="KW-0472">Membrane</keyword>
<evidence type="ECO:0000313" key="8">
    <source>
        <dbReference type="Proteomes" id="UP000266673"/>
    </source>
</evidence>
<proteinExistence type="predicted"/>
<sequence>KRRRKALAEIDNTKFGWFHIRTCIIAVVGFFADAYDIFAINLVAVMLGYVYYGKSSLPTDIDFGIKVATPVGTFIGQFCFGLLADFFGHKRV</sequence>
<dbReference type="Gene3D" id="1.20.1250.20">
    <property type="entry name" value="MFS general substrate transporter like domains"/>
    <property type="match status" value="1"/>
</dbReference>
<evidence type="ECO:0000256" key="4">
    <source>
        <dbReference type="ARBA" id="ARBA00023136"/>
    </source>
</evidence>
<evidence type="ECO:0000256" key="1">
    <source>
        <dbReference type="ARBA" id="ARBA00004141"/>
    </source>
</evidence>
<gene>
    <name evidence="7" type="ORF">C2G38_1879313</name>
</gene>
<dbReference type="AlphaFoldDB" id="A0A397UEC7"/>
<comment type="caution">
    <text evidence="7">The sequence shown here is derived from an EMBL/GenBank/DDBJ whole genome shotgun (WGS) entry which is preliminary data.</text>
</comment>
<dbReference type="Proteomes" id="UP000266673">
    <property type="component" value="Unassembled WGS sequence"/>
</dbReference>
<dbReference type="InterPro" id="IPR036259">
    <property type="entry name" value="MFS_trans_sf"/>
</dbReference>
<dbReference type="GO" id="GO:0016020">
    <property type="term" value="C:membrane"/>
    <property type="evidence" value="ECO:0007669"/>
    <property type="project" value="UniProtKB-SubCell"/>
</dbReference>
<evidence type="ECO:0000259" key="6">
    <source>
        <dbReference type="PROSITE" id="PS50850"/>
    </source>
</evidence>
<keyword evidence="8" id="KW-1185">Reference proteome</keyword>
<evidence type="ECO:0000313" key="7">
    <source>
        <dbReference type="EMBL" id="RIB07149.1"/>
    </source>
</evidence>
<dbReference type="STRING" id="44941.A0A397UEC7"/>
<dbReference type="InterPro" id="IPR005828">
    <property type="entry name" value="MFS_sugar_transport-like"/>
</dbReference>
<protein>
    <recommendedName>
        <fullName evidence="6">Major facilitator superfamily (MFS) profile domain-containing protein</fullName>
    </recommendedName>
</protein>